<dbReference type="InterPro" id="IPR050827">
    <property type="entry name" value="CRP1_MDG1_kinase"/>
</dbReference>
<evidence type="ECO:0000313" key="7">
    <source>
        <dbReference type="Proteomes" id="UP000663852"/>
    </source>
</evidence>
<evidence type="ECO:0000256" key="4">
    <source>
        <dbReference type="SAM" id="Phobius"/>
    </source>
</evidence>
<dbReference type="Proteomes" id="UP000663852">
    <property type="component" value="Unassembled WGS sequence"/>
</dbReference>
<dbReference type="Gene3D" id="2.60.40.10">
    <property type="entry name" value="Immunoglobulins"/>
    <property type="match status" value="1"/>
</dbReference>
<evidence type="ECO:0000313" key="6">
    <source>
        <dbReference type="EMBL" id="CAF0859446.1"/>
    </source>
</evidence>
<dbReference type="AlphaFoldDB" id="A0A813WZD1"/>
<organism evidence="6 7">
    <name type="scientific">Adineta ricciae</name>
    <name type="common">Rotifer</name>
    <dbReference type="NCBI Taxonomy" id="249248"/>
    <lineage>
        <taxon>Eukaryota</taxon>
        <taxon>Metazoa</taxon>
        <taxon>Spiralia</taxon>
        <taxon>Gnathifera</taxon>
        <taxon>Rotifera</taxon>
        <taxon>Eurotatoria</taxon>
        <taxon>Bdelloidea</taxon>
        <taxon>Adinetida</taxon>
        <taxon>Adinetidae</taxon>
        <taxon>Adineta</taxon>
    </lineage>
</organism>
<dbReference type="EMBL" id="CAJNOJ010000024">
    <property type="protein sequence ID" value="CAF0859446.1"/>
    <property type="molecule type" value="Genomic_DNA"/>
</dbReference>
<dbReference type="PANTHER" id="PTHR10343:SF84">
    <property type="entry name" value="5'-AMP-ACTIVATED PROTEIN KINASE SUBUNIT BETA-1"/>
    <property type="match status" value="1"/>
</dbReference>
<sequence length="521" mass="58863">MGNHQIHPRRQHRPSESVGFNKHDSEDERLVTIQQRERRISTRSIPPVDEDDNMIRTIECTARIFSVPALPFDTCACIIGTFTDWIEERMHKVDGKYEVRLEIPDGCHYYQIFVNGRPRFIPSETIEFHSKFGRVHFLSINGNDSHVNNHFEGTILSLHKMNEWTQDVNNQLIPAEQPPPPRIPPHLLNILLNRKLPAHCDPDVLPEPNSVMLGHLYALSIQNGIMILSTTIRYKQKYINLSSFLYVIPVYIYTYICNCNSMSRTSKQATVARVLTKDQPSHSLVHNGCEKQTRAFLNGNSQFKTHLPRRSHSSPHERNNLLSVALEDVQPLESYGDSSSVIFGRSRIELSEERIYVEDMKGRMSNKSRRRGSAKKSICLFLLVFLVGVTTILALASALGVIVADESITKFIEILTATVPTTAPFLPTTDASTFTTAQETITSERASMTDSTVPILAPTILNLLNEPFEVITDDPISSTHLQLQTFFDVATTSDESFTVDITTTSEENIITFDTTTFGTQE</sequence>
<gene>
    <name evidence="6" type="ORF">EDS130_LOCUS7732</name>
</gene>
<dbReference type="SUPFAM" id="SSF160219">
    <property type="entry name" value="AMPKBI-like"/>
    <property type="match status" value="1"/>
</dbReference>
<dbReference type="InterPro" id="IPR037256">
    <property type="entry name" value="ASC_dom_sf"/>
</dbReference>
<name>A0A813WZD1_ADIRI</name>
<proteinExistence type="inferred from homology"/>
<protein>
    <recommendedName>
        <fullName evidence="2">5'-AMP-activated protein kinase subunit beta-1</fullName>
    </recommendedName>
</protein>
<dbReference type="GO" id="GO:0031588">
    <property type="term" value="C:nucleotide-activated protein kinase complex"/>
    <property type="evidence" value="ECO:0007669"/>
    <property type="project" value="TreeGrafter"/>
</dbReference>
<dbReference type="SMART" id="SM01010">
    <property type="entry name" value="AMPKBI"/>
    <property type="match status" value="1"/>
</dbReference>
<dbReference type="Gene3D" id="6.20.250.60">
    <property type="match status" value="1"/>
</dbReference>
<dbReference type="PANTHER" id="PTHR10343">
    <property type="entry name" value="5'-AMP-ACTIVATED PROTEIN KINASE , BETA SUBUNIT"/>
    <property type="match status" value="1"/>
</dbReference>
<comment type="caution">
    <text evidence="6">The sequence shown here is derived from an EMBL/GenBank/DDBJ whole genome shotgun (WGS) entry which is preliminary data.</text>
</comment>
<feature type="compositionally biased region" description="Basic residues" evidence="3">
    <location>
        <begin position="1"/>
        <end position="12"/>
    </location>
</feature>
<dbReference type="GO" id="GO:0007165">
    <property type="term" value="P:signal transduction"/>
    <property type="evidence" value="ECO:0007669"/>
    <property type="project" value="TreeGrafter"/>
</dbReference>
<dbReference type="GO" id="GO:0005634">
    <property type="term" value="C:nucleus"/>
    <property type="evidence" value="ECO:0007669"/>
    <property type="project" value="TreeGrafter"/>
</dbReference>
<reference evidence="6" key="1">
    <citation type="submission" date="2021-02" db="EMBL/GenBank/DDBJ databases">
        <authorList>
            <person name="Nowell W R."/>
        </authorList>
    </citation>
    <scope>NUCLEOTIDE SEQUENCE</scope>
</reference>
<feature type="domain" description="Association with the SNF1 complex (ASC)" evidence="5">
    <location>
        <begin position="157"/>
        <end position="241"/>
    </location>
</feature>
<comment type="similarity">
    <text evidence="1">Belongs to the 5'-AMP-activated protein kinase beta subunit family.</text>
</comment>
<dbReference type="OrthoDB" id="531008at2759"/>
<dbReference type="InterPro" id="IPR014756">
    <property type="entry name" value="Ig_E-set"/>
</dbReference>
<feature type="region of interest" description="Disordered" evidence="3">
    <location>
        <begin position="1"/>
        <end position="25"/>
    </location>
</feature>
<dbReference type="GO" id="GO:0019901">
    <property type="term" value="F:protein kinase binding"/>
    <property type="evidence" value="ECO:0007669"/>
    <property type="project" value="TreeGrafter"/>
</dbReference>
<dbReference type="GO" id="GO:0005737">
    <property type="term" value="C:cytoplasm"/>
    <property type="evidence" value="ECO:0007669"/>
    <property type="project" value="TreeGrafter"/>
</dbReference>
<keyword evidence="4" id="KW-0472">Membrane</keyword>
<feature type="transmembrane region" description="Helical" evidence="4">
    <location>
        <begin position="238"/>
        <end position="257"/>
    </location>
</feature>
<keyword evidence="4" id="KW-0812">Transmembrane</keyword>
<evidence type="ECO:0000256" key="3">
    <source>
        <dbReference type="SAM" id="MobiDB-lite"/>
    </source>
</evidence>
<accession>A0A813WZD1</accession>
<evidence type="ECO:0000259" key="5">
    <source>
        <dbReference type="SMART" id="SM01010"/>
    </source>
</evidence>
<dbReference type="InterPro" id="IPR006828">
    <property type="entry name" value="ASC_dom"/>
</dbReference>
<keyword evidence="4" id="KW-1133">Transmembrane helix</keyword>
<feature type="transmembrane region" description="Helical" evidence="4">
    <location>
        <begin position="378"/>
        <end position="404"/>
    </location>
</feature>
<evidence type="ECO:0000256" key="1">
    <source>
        <dbReference type="ARBA" id="ARBA00010926"/>
    </source>
</evidence>
<dbReference type="SUPFAM" id="SSF81296">
    <property type="entry name" value="E set domains"/>
    <property type="match status" value="1"/>
</dbReference>
<dbReference type="InterPro" id="IPR013783">
    <property type="entry name" value="Ig-like_fold"/>
</dbReference>
<evidence type="ECO:0000256" key="2">
    <source>
        <dbReference type="ARBA" id="ARBA00040010"/>
    </source>
</evidence>
<dbReference type="Pfam" id="PF04739">
    <property type="entry name" value="AMPKBI"/>
    <property type="match status" value="1"/>
</dbReference>